<dbReference type="AlphaFoldDB" id="A0A1H7G212"/>
<evidence type="ECO:0000313" key="1">
    <source>
        <dbReference type="EMBL" id="SEK32393.1"/>
    </source>
</evidence>
<dbReference type="Gene3D" id="3.40.50.150">
    <property type="entry name" value="Vaccinia Virus protein VP39"/>
    <property type="match status" value="1"/>
</dbReference>
<keyword evidence="1" id="KW-0808">Transferase</keyword>
<proteinExistence type="predicted"/>
<name>A0A1H7G212_9RHOB</name>
<keyword evidence="1" id="KW-0489">Methyltransferase</keyword>
<sequence>MFARADFERLATLMARIRGKAILSINDVPQIRQVFSGFHMEEVSTTYTIGTKNDSRGQRGELLISSFGGS</sequence>
<accession>A0A1H7G212</accession>
<organism evidence="1 2">
    <name type="scientific">Roseovarius azorensis</name>
    <dbReference type="NCBI Taxonomy" id="1287727"/>
    <lineage>
        <taxon>Bacteria</taxon>
        <taxon>Pseudomonadati</taxon>
        <taxon>Pseudomonadota</taxon>
        <taxon>Alphaproteobacteria</taxon>
        <taxon>Rhodobacterales</taxon>
        <taxon>Roseobacteraceae</taxon>
        <taxon>Roseovarius</taxon>
    </lineage>
</organism>
<protein>
    <submittedName>
        <fullName evidence="1">DNA adenine methylase</fullName>
    </submittedName>
</protein>
<dbReference type="GO" id="GO:0032259">
    <property type="term" value="P:methylation"/>
    <property type="evidence" value="ECO:0007669"/>
    <property type="project" value="UniProtKB-KW"/>
</dbReference>
<evidence type="ECO:0000313" key="2">
    <source>
        <dbReference type="Proteomes" id="UP000199582"/>
    </source>
</evidence>
<dbReference type="Proteomes" id="UP000199582">
    <property type="component" value="Unassembled WGS sequence"/>
</dbReference>
<dbReference type="InterPro" id="IPR029063">
    <property type="entry name" value="SAM-dependent_MTases_sf"/>
</dbReference>
<reference evidence="1 2" key="1">
    <citation type="submission" date="2016-10" db="EMBL/GenBank/DDBJ databases">
        <authorList>
            <person name="de Groot N.N."/>
        </authorList>
    </citation>
    <scope>NUCLEOTIDE SEQUENCE [LARGE SCALE GENOMIC DNA]</scope>
    <source>
        <strain evidence="1 2">DSM 100674</strain>
    </source>
</reference>
<dbReference type="SUPFAM" id="SSF53335">
    <property type="entry name" value="S-adenosyl-L-methionine-dependent methyltransferases"/>
    <property type="match status" value="1"/>
</dbReference>
<dbReference type="EMBL" id="FOAG01000001">
    <property type="protein sequence ID" value="SEK32393.1"/>
    <property type="molecule type" value="Genomic_DNA"/>
</dbReference>
<gene>
    <name evidence="1" type="ORF">SAMN05443999_101212</name>
</gene>
<keyword evidence="2" id="KW-1185">Reference proteome</keyword>
<dbReference type="GO" id="GO:0008168">
    <property type="term" value="F:methyltransferase activity"/>
    <property type="evidence" value="ECO:0007669"/>
    <property type="project" value="UniProtKB-KW"/>
</dbReference>
<dbReference type="STRING" id="1287727.SAMN05443999_101212"/>